<dbReference type="NCBIfam" id="NF004466">
    <property type="entry name" value="PRK05788.1-4"/>
    <property type="match status" value="1"/>
</dbReference>
<feature type="domain" description="Cobalamin synthesis G N-terminal" evidence="2">
    <location>
        <begin position="56"/>
        <end position="134"/>
    </location>
</feature>
<feature type="domain" description="Cobalamin biosynthesis central region" evidence="3">
    <location>
        <begin position="139"/>
        <end position="195"/>
    </location>
</feature>
<dbReference type="SUPFAM" id="SSF159672">
    <property type="entry name" value="CbiG N-terminal domain-like"/>
    <property type="match status" value="1"/>
</dbReference>
<comment type="caution">
    <text evidence="4">The sequence shown here is derived from an EMBL/GenBank/DDBJ whole genome shotgun (WGS) entry which is preliminary data.</text>
</comment>
<dbReference type="Pfam" id="PF11760">
    <property type="entry name" value="CbiG_N"/>
    <property type="match status" value="1"/>
</dbReference>
<dbReference type="Gene3D" id="3.40.50.11220">
    <property type="match status" value="1"/>
</dbReference>
<dbReference type="EMBL" id="AUZI01000027">
    <property type="protein sequence ID" value="KID48196.1"/>
    <property type="molecule type" value="Genomic_DNA"/>
</dbReference>
<dbReference type="GO" id="GO:0009236">
    <property type="term" value="P:cobalamin biosynthetic process"/>
    <property type="evidence" value="ECO:0007669"/>
    <property type="project" value="InterPro"/>
</dbReference>
<dbReference type="InterPro" id="IPR038029">
    <property type="entry name" value="GbiG_N_sf"/>
</dbReference>
<dbReference type="InterPro" id="IPR021744">
    <property type="entry name" value="CbiG_N"/>
</dbReference>
<proteinExistence type="predicted"/>
<evidence type="ECO:0000313" key="5">
    <source>
        <dbReference type="Proteomes" id="UP000031184"/>
    </source>
</evidence>
<dbReference type="RefSeq" id="WP_039122512.1">
    <property type="nucleotide sequence ID" value="NZ_AOJP01000005.1"/>
</dbReference>
<dbReference type="InterPro" id="IPR021745">
    <property type="entry name" value="CbiG_mid"/>
</dbReference>
<dbReference type="OrthoDB" id="9781023at2"/>
<gene>
    <name evidence="4" type="ORF">C095_10815</name>
</gene>
<evidence type="ECO:0000259" key="2">
    <source>
        <dbReference type="Pfam" id="PF11760"/>
    </source>
</evidence>
<dbReference type="PANTHER" id="PTHR37477">
    <property type="entry name" value="COBALT-PRECORRIN-5A HYDROLASE"/>
    <property type="match status" value="1"/>
</dbReference>
<protein>
    <submittedName>
        <fullName evidence="4">Cobalamin biosynthesis protein CbiG</fullName>
    </submittedName>
</protein>
<reference evidence="4 5" key="1">
    <citation type="submission" date="2013-08" db="EMBL/GenBank/DDBJ databases">
        <title>An opportunistic ruminal bacterium that causes liver abscesses in cattle.</title>
        <authorList>
            <person name="Benahmed F.H."/>
            <person name="Rasmussen M."/>
            <person name="Harbottle H."/>
            <person name="Soppet D."/>
            <person name="Nagaraja T.G."/>
            <person name="Davidson M."/>
        </authorList>
    </citation>
    <scope>NUCLEOTIDE SEQUENCE [LARGE SCALE GENOMIC DNA]</scope>
    <source>
        <strain evidence="4 5">B35</strain>
    </source>
</reference>
<dbReference type="SUPFAM" id="SSF159664">
    <property type="entry name" value="CobE/GbiG C-terminal domain-like"/>
    <property type="match status" value="1"/>
</dbReference>
<sequence length="339" mass="37882">MKLAFWTVTRGAGEIAKEYAEILTSHFEEGEIVVYTLGKFSIIDTIQIKDFTMELEKEFQNYDTHIFLMASGIVIRKIAPLIKSKDTDPAVLLIDEGKHFVVSLLSGHLGGANEMTYRLSEALNLIPVISTSSDVTGKIAVDTISQKLQAELEDLQSAKEVTSLIVDGKKVEILLPENVKIRKNPETNTNPEGVILLSNKKTLQITRLYPQNLILGIGCKKDTEAIEIVEAIETVMRKHNLDMRSVKHIATVDVKKEEAGLIRASEMLGKNLVIIGREEIKRVQHSFEGSDFVERNIGVRAVSEPVAYLSSSRTGHFLERKAKYKGITISIYEEEIKSE</sequence>
<dbReference type="Proteomes" id="UP000031184">
    <property type="component" value="Unassembled WGS sequence"/>
</dbReference>
<dbReference type="AlphaFoldDB" id="A0A017H5E3"/>
<dbReference type="PATRIC" id="fig|1226633.4.peg.2190"/>
<dbReference type="Gene3D" id="3.30.420.180">
    <property type="entry name" value="CobE/GbiG C-terminal domain"/>
    <property type="match status" value="1"/>
</dbReference>
<dbReference type="Pfam" id="PF11761">
    <property type="entry name" value="CbiG_mid"/>
    <property type="match status" value="1"/>
</dbReference>
<evidence type="ECO:0000259" key="1">
    <source>
        <dbReference type="Pfam" id="PF01890"/>
    </source>
</evidence>
<dbReference type="InterPro" id="IPR036518">
    <property type="entry name" value="CobE/GbiG_C_sf"/>
</dbReference>
<dbReference type="InterPro" id="IPR002750">
    <property type="entry name" value="CobE/GbiG_C"/>
</dbReference>
<accession>A0A017H5E3</accession>
<dbReference type="Pfam" id="PF01890">
    <property type="entry name" value="CbiG_C"/>
    <property type="match status" value="1"/>
</dbReference>
<organism evidence="4 5">
    <name type="scientific">Fusobacterium necrophorum subsp. funduliforme B35</name>
    <dbReference type="NCBI Taxonomy" id="1226633"/>
    <lineage>
        <taxon>Bacteria</taxon>
        <taxon>Fusobacteriati</taxon>
        <taxon>Fusobacteriota</taxon>
        <taxon>Fusobacteriia</taxon>
        <taxon>Fusobacteriales</taxon>
        <taxon>Fusobacteriaceae</taxon>
        <taxon>Fusobacterium</taxon>
    </lineage>
</organism>
<feature type="domain" description="CobE/GbiG C-terminal" evidence="1">
    <location>
        <begin position="213"/>
        <end position="331"/>
    </location>
</feature>
<dbReference type="PANTHER" id="PTHR37477:SF1">
    <property type="entry name" value="COBALT-PRECORRIN-5A HYDROLASE"/>
    <property type="match status" value="1"/>
</dbReference>
<name>A0A017H5E3_9FUSO</name>
<dbReference type="InterPro" id="IPR052553">
    <property type="entry name" value="CbiG_hydrolase"/>
</dbReference>
<evidence type="ECO:0000313" key="4">
    <source>
        <dbReference type="EMBL" id="KID48196.1"/>
    </source>
</evidence>
<evidence type="ECO:0000259" key="3">
    <source>
        <dbReference type="Pfam" id="PF11761"/>
    </source>
</evidence>